<dbReference type="EnsemblPlants" id="TraesCS2D02G011300.1">
    <property type="protein sequence ID" value="TraesCS2D02G011300.1.cds1"/>
    <property type="gene ID" value="TraesCS2D02G011300"/>
</dbReference>
<proteinExistence type="predicted"/>
<dbReference type="Gramene" id="TraesWEE_scaffold_080271_01G000100.1">
    <property type="protein sequence ID" value="TraesWEE_scaffold_080271_01G000100.1"/>
    <property type="gene ID" value="TraesWEE_scaffold_080271_01G000100"/>
</dbReference>
<dbReference type="Gramene" id="TraesROB_scaffold_058887_01G000200.1">
    <property type="protein sequence ID" value="TraesROB_scaffold_058887_01G000200.1"/>
    <property type="gene ID" value="TraesROB_scaffold_058887_01G000200"/>
</dbReference>
<protein>
    <submittedName>
        <fullName evidence="1">Uncharacterized protein</fullName>
    </submittedName>
</protein>
<dbReference type="Gramene" id="TraesCLE_scaffold_073188_01G000200.1">
    <property type="protein sequence ID" value="TraesCLE_scaffold_073188_01G000200.1"/>
    <property type="gene ID" value="TraesCLE_scaffold_073188_01G000200"/>
</dbReference>
<dbReference type="OrthoDB" id="10314686at2759"/>
<evidence type="ECO:0000313" key="2">
    <source>
        <dbReference type="Proteomes" id="UP000019116"/>
    </source>
</evidence>
<dbReference type="Gramene" id="TraesCS2D02G011300.1">
    <property type="protein sequence ID" value="TraesCS2D02G011300.1.cds1"/>
    <property type="gene ID" value="TraesCS2D02G011300"/>
</dbReference>
<dbReference type="Gramene" id="TraesLDM2D03G01086300.1">
    <property type="protein sequence ID" value="TraesLDM2D03G01086300.1.CDS1"/>
    <property type="gene ID" value="TraesLDM2D03G01086300"/>
</dbReference>
<reference evidence="1" key="2">
    <citation type="submission" date="2018-10" db="UniProtKB">
        <authorList>
            <consortium name="EnsemblPlants"/>
        </authorList>
    </citation>
    <scope>IDENTIFICATION</scope>
</reference>
<dbReference type="PANTHER" id="PTHR35163">
    <property type="entry name" value="OS02G0467300 PROTEIN"/>
    <property type="match status" value="1"/>
</dbReference>
<dbReference type="Gramene" id="TraesSTA2D03G01073640.1">
    <property type="protein sequence ID" value="TraesSTA2D03G01073640.1.CDS1"/>
    <property type="gene ID" value="TraesSTA2D03G01073640"/>
</dbReference>
<dbReference type="OMA" id="WEMYEEC"/>
<sequence>MENALANLWEMYEECQGNKIEENLMSSFVVHSLTQEKIKLQASYERLVKDVNALLDAQEQRAQMEKKPDESKLQEKYDMVKNLIAAKASVIKNMKLKLTEEKKKMQATITGLEKAVEKNKVKLVRIKAILEE</sequence>
<dbReference type="AlphaFoldDB" id="A0A1D5V040"/>
<evidence type="ECO:0000313" key="1">
    <source>
        <dbReference type="EnsemblPlants" id="TraesCS2D02G011300.1.cds1"/>
    </source>
</evidence>
<reference evidence="1" key="1">
    <citation type="submission" date="2018-08" db="EMBL/GenBank/DDBJ databases">
        <authorList>
            <person name="Rossello M."/>
        </authorList>
    </citation>
    <scope>NUCLEOTIDE SEQUENCE [LARGE SCALE GENOMIC DNA]</scope>
    <source>
        <strain evidence="1">cv. Chinese Spring</strain>
    </source>
</reference>
<organism evidence="1">
    <name type="scientific">Triticum aestivum</name>
    <name type="common">Wheat</name>
    <dbReference type="NCBI Taxonomy" id="4565"/>
    <lineage>
        <taxon>Eukaryota</taxon>
        <taxon>Viridiplantae</taxon>
        <taxon>Streptophyta</taxon>
        <taxon>Embryophyta</taxon>
        <taxon>Tracheophyta</taxon>
        <taxon>Spermatophyta</taxon>
        <taxon>Magnoliopsida</taxon>
        <taxon>Liliopsida</taxon>
        <taxon>Poales</taxon>
        <taxon>Poaceae</taxon>
        <taxon>BOP clade</taxon>
        <taxon>Pooideae</taxon>
        <taxon>Triticodae</taxon>
        <taxon>Triticeae</taxon>
        <taxon>Triticinae</taxon>
        <taxon>Triticum</taxon>
    </lineage>
</organism>
<gene>
    <name evidence="1" type="primary">LOC123048164</name>
</gene>
<dbReference type="RefSeq" id="XP_044327252.1">
    <property type="nucleotide sequence ID" value="XM_044471317.1"/>
</dbReference>
<dbReference type="Gramene" id="TraesCS2D03G0020500.1">
    <property type="protein sequence ID" value="TraesCS2D03G0020500.1.CDS1"/>
    <property type="gene ID" value="TraesCS2D03G0020500"/>
</dbReference>
<dbReference type="GeneID" id="123048164"/>
<dbReference type="Gramene" id="TraesCAD_scaffold_075641_01G000100.1">
    <property type="protein sequence ID" value="TraesCAD_scaffold_075641_01G000100.1"/>
    <property type="gene ID" value="TraesCAD_scaffold_075641_01G000100"/>
</dbReference>
<dbReference type="Gramene" id="TraesNOR2D03G01099970.1">
    <property type="protein sequence ID" value="TraesNOR2D03G01099970.1.CDS1"/>
    <property type="gene ID" value="TraesNOR2D03G01099970"/>
</dbReference>
<name>A0A1D5V040_WHEAT</name>
<dbReference type="PANTHER" id="PTHR35163:SF8">
    <property type="entry name" value="GENOME ASSEMBLY, CHROMOSOME: II"/>
    <property type="match status" value="1"/>
</dbReference>
<dbReference type="Proteomes" id="UP000019116">
    <property type="component" value="Chromosome 2D"/>
</dbReference>
<accession>A0A1D5V040</accession>
<dbReference type="Gramene" id="TraesRN2D0100022800.1">
    <property type="protein sequence ID" value="TraesRN2D0100022800.1"/>
    <property type="gene ID" value="TraesRN2D0100022800"/>
</dbReference>
<dbReference type="Gramene" id="TraesARI2D03G01100850.1">
    <property type="protein sequence ID" value="TraesARI2D03G01100850.1.CDS1"/>
    <property type="gene ID" value="TraesARI2D03G01100850"/>
</dbReference>
<keyword evidence="2" id="KW-1185">Reference proteome</keyword>